<reference evidence="2 3" key="1">
    <citation type="submission" date="2018-03" db="EMBL/GenBank/DDBJ databases">
        <title>Draft Genome Sequences of the Obligatory Marine Myxobacteria Enhygromyxa salina SWB005.</title>
        <authorList>
            <person name="Poehlein A."/>
            <person name="Moghaddam J.A."/>
            <person name="Harms H."/>
            <person name="Alanjari M."/>
            <person name="Koenig G.M."/>
            <person name="Daniel R."/>
            <person name="Schaeberle T.F."/>
        </authorList>
    </citation>
    <scope>NUCLEOTIDE SEQUENCE [LARGE SCALE GENOMIC DNA]</scope>
    <source>
        <strain evidence="2 3">SWB005</strain>
    </source>
</reference>
<organism evidence="2 3">
    <name type="scientific">Enhygromyxa salina</name>
    <dbReference type="NCBI Taxonomy" id="215803"/>
    <lineage>
        <taxon>Bacteria</taxon>
        <taxon>Pseudomonadati</taxon>
        <taxon>Myxococcota</taxon>
        <taxon>Polyangia</taxon>
        <taxon>Nannocystales</taxon>
        <taxon>Nannocystaceae</taxon>
        <taxon>Enhygromyxa</taxon>
    </lineage>
</organism>
<sequence length="101" mass="10007">MKVINTIPPVVARQPGLANRRLTATSGLSSPASLLPSSPSLAPRTGSRSASAAIANTKPGAPATKKASRQPGSAASPSPNIPTVSTENNASQLSAIVPPST</sequence>
<feature type="compositionally biased region" description="Low complexity" evidence="1">
    <location>
        <begin position="28"/>
        <end position="43"/>
    </location>
</feature>
<dbReference type="EMBL" id="PVNK01000018">
    <property type="protein sequence ID" value="PRQ05173.1"/>
    <property type="molecule type" value="Genomic_DNA"/>
</dbReference>
<dbReference type="Proteomes" id="UP000237968">
    <property type="component" value="Unassembled WGS sequence"/>
</dbReference>
<protein>
    <submittedName>
        <fullName evidence="2">Uncharacterized protein</fullName>
    </submittedName>
</protein>
<feature type="region of interest" description="Disordered" evidence="1">
    <location>
        <begin position="26"/>
        <end position="101"/>
    </location>
</feature>
<feature type="compositionally biased region" description="Polar residues" evidence="1">
    <location>
        <begin position="70"/>
        <end position="94"/>
    </location>
</feature>
<proteinExistence type="predicted"/>
<gene>
    <name evidence="2" type="ORF">ENSA5_04170</name>
</gene>
<evidence type="ECO:0000313" key="3">
    <source>
        <dbReference type="Proteomes" id="UP000237968"/>
    </source>
</evidence>
<keyword evidence="3" id="KW-1185">Reference proteome</keyword>
<evidence type="ECO:0000256" key="1">
    <source>
        <dbReference type="SAM" id="MobiDB-lite"/>
    </source>
</evidence>
<name>A0A2S9YJ91_9BACT</name>
<evidence type="ECO:0000313" key="2">
    <source>
        <dbReference type="EMBL" id="PRQ05173.1"/>
    </source>
</evidence>
<dbReference type="AlphaFoldDB" id="A0A2S9YJ91"/>
<accession>A0A2S9YJ91</accession>
<comment type="caution">
    <text evidence="2">The sequence shown here is derived from an EMBL/GenBank/DDBJ whole genome shotgun (WGS) entry which is preliminary data.</text>
</comment>